<dbReference type="EMBL" id="KQ243996">
    <property type="protein sequence ID" value="KNC74901.1"/>
    <property type="molecule type" value="Genomic_DNA"/>
</dbReference>
<dbReference type="Pfam" id="PF13383">
    <property type="entry name" value="Methyltransf_22"/>
    <property type="match status" value="1"/>
</dbReference>
<sequence length="182" mass="20452">GLTSSDKTFVDSNCEVHVFNPHLDVPSLGAVVGELHKEKHYGIAFHQILLAPSGGKASVRDPSSHLHYTEMSLMGVRKMLHHEAYVIDVLKIDLEGDEWEVLGDFVRNPEQLSGVKYIMVELHLRQGQIWRSGLELPEIIEGVKKLGYETISCSQNPHSNQENLGDGKHPCCHKLTLRRTVR</sequence>
<dbReference type="Proteomes" id="UP000054560">
    <property type="component" value="Unassembled WGS sequence"/>
</dbReference>
<dbReference type="OrthoDB" id="10006218at2759"/>
<proteinExistence type="predicted"/>
<dbReference type="InterPro" id="IPR025714">
    <property type="entry name" value="Methyltranfer_dom"/>
</dbReference>
<dbReference type="PANTHER" id="PTHR32026">
    <property type="entry name" value="METHYLTRANSFERASE-LIKE PROTEIN 24"/>
    <property type="match status" value="1"/>
</dbReference>
<gene>
    <name evidence="2" type="ORF">SARC_12563</name>
</gene>
<reference evidence="2 3" key="1">
    <citation type="submission" date="2011-02" db="EMBL/GenBank/DDBJ databases">
        <title>The Genome Sequence of Sphaeroforma arctica JP610.</title>
        <authorList>
            <consortium name="The Broad Institute Genome Sequencing Platform"/>
            <person name="Russ C."/>
            <person name="Cuomo C."/>
            <person name="Young S.K."/>
            <person name="Zeng Q."/>
            <person name="Gargeya S."/>
            <person name="Alvarado L."/>
            <person name="Berlin A."/>
            <person name="Chapman S.B."/>
            <person name="Chen Z."/>
            <person name="Freedman E."/>
            <person name="Gellesch M."/>
            <person name="Goldberg J."/>
            <person name="Griggs A."/>
            <person name="Gujja S."/>
            <person name="Heilman E."/>
            <person name="Heiman D."/>
            <person name="Howarth C."/>
            <person name="Mehta T."/>
            <person name="Neiman D."/>
            <person name="Pearson M."/>
            <person name="Roberts A."/>
            <person name="Saif S."/>
            <person name="Shea T."/>
            <person name="Shenoy N."/>
            <person name="Sisk P."/>
            <person name="Stolte C."/>
            <person name="Sykes S."/>
            <person name="White J."/>
            <person name="Yandava C."/>
            <person name="Burger G."/>
            <person name="Gray M.W."/>
            <person name="Holland P.W.H."/>
            <person name="King N."/>
            <person name="Lang F.B.F."/>
            <person name="Roger A.J."/>
            <person name="Ruiz-Trillo I."/>
            <person name="Haas B."/>
            <person name="Nusbaum C."/>
            <person name="Birren B."/>
        </authorList>
    </citation>
    <scope>NUCLEOTIDE SEQUENCE [LARGE SCALE GENOMIC DNA]</scope>
    <source>
        <strain evidence="2 3">JP610</strain>
    </source>
</reference>
<accession>A0A0L0FEJ6</accession>
<dbReference type="RefSeq" id="XP_014148803.1">
    <property type="nucleotide sequence ID" value="XM_014293328.1"/>
</dbReference>
<keyword evidence="3" id="KW-1185">Reference proteome</keyword>
<name>A0A0L0FEJ6_9EUKA</name>
<dbReference type="InterPro" id="IPR026913">
    <property type="entry name" value="METTL24"/>
</dbReference>
<dbReference type="GeneID" id="25913067"/>
<protein>
    <recommendedName>
        <fullName evidence="1">Methyltransferase domain-containing protein</fullName>
    </recommendedName>
</protein>
<evidence type="ECO:0000313" key="2">
    <source>
        <dbReference type="EMBL" id="KNC74901.1"/>
    </source>
</evidence>
<evidence type="ECO:0000313" key="3">
    <source>
        <dbReference type="Proteomes" id="UP000054560"/>
    </source>
</evidence>
<organism evidence="2 3">
    <name type="scientific">Sphaeroforma arctica JP610</name>
    <dbReference type="NCBI Taxonomy" id="667725"/>
    <lineage>
        <taxon>Eukaryota</taxon>
        <taxon>Ichthyosporea</taxon>
        <taxon>Ichthyophonida</taxon>
        <taxon>Sphaeroforma</taxon>
    </lineage>
</organism>
<dbReference type="AlphaFoldDB" id="A0A0L0FEJ6"/>
<evidence type="ECO:0000259" key="1">
    <source>
        <dbReference type="Pfam" id="PF13383"/>
    </source>
</evidence>
<feature type="non-terminal residue" evidence="2">
    <location>
        <position position="1"/>
    </location>
</feature>
<feature type="domain" description="Methyltransferase" evidence="1">
    <location>
        <begin position="11"/>
        <end position="159"/>
    </location>
</feature>